<organism evidence="1">
    <name type="scientific">Zea mays</name>
    <name type="common">Maize</name>
    <dbReference type="NCBI Taxonomy" id="4577"/>
    <lineage>
        <taxon>Eukaryota</taxon>
        <taxon>Viridiplantae</taxon>
        <taxon>Streptophyta</taxon>
        <taxon>Embryophyta</taxon>
        <taxon>Tracheophyta</taxon>
        <taxon>Spermatophyta</taxon>
        <taxon>Magnoliopsida</taxon>
        <taxon>Liliopsida</taxon>
        <taxon>Poales</taxon>
        <taxon>Poaceae</taxon>
        <taxon>PACMAD clade</taxon>
        <taxon>Panicoideae</taxon>
        <taxon>Andropogonodae</taxon>
        <taxon>Andropogoneae</taxon>
        <taxon>Tripsacinae</taxon>
        <taxon>Zea</taxon>
    </lineage>
</organism>
<dbReference type="AlphaFoldDB" id="A0A3L6FML5"/>
<proteinExistence type="predicted"/>
<dbReference type="Proteomes" id="UP000251960">
    <property type="component" value="Chromosome 3"/>
</dbReference>
<reference evidence="1" key="1">
    <citation type="journal article" date="2018" name="Nat. Genet.">
        <title>Extensive intraspecific gene order and gene structural variations between Mo17 and other maize genomes.</title>
        <authorList>
            <person name="Sun S."/>
            <person name="Zhou Y."/>
            <person name="Chen J."/>
            <person name="Shi J."/>
            <person name="Zhao H."/>
            <person name="Zhao H."/>
            <person name="Song W."/>
            <person name="Zhang M."/>
            <person name="Cui Y."/>
            <person name="Dong X."/>
            <person name="Liu H."/>
            <person name="Ma X."/>
            <person name="Jiao Y."/>
            <person name="Wang B."/>
            <person name="Wei X."/>
            <person name="Stein J.C."/>
            <person name="Glaubitz J.C."/>
            <person name="Lu F."/>
            <person name="Yu G."/>
            <person name="Liang C."/>
            <person name="Fengler K."/>
            <person name="Li B."/>
            <person name="Rafalski A."/>
            <person name="Schnable P.S."/>
            <person name="Ware D.H."/>
            <person name="Buckler E.S."/>
            <person name="Lai J."/>
        </authorList>
    </citation>
    <scope>NUCLEOTIDE SEQUENCE [LARGE SCALE GENOMIC DNA]</scope>
    <source>
        <tissue evidence="1">Seedling</tissue>
    </source>
</reference>
<comment type="caution">
    <text evidence="1">The sequence shown here is derived from an EMBL/GenBank/DDBJ whole genome shotgun (WGS) entry which is preliminary data.</text>
</comment>
<dbReference type="EMBL" id="NCVQ01000004">
    <property type="protein sequence ID" value="PWZ34436.1"/>
    <property type="molecule type" value="Genomic_DNA"/>
</dbReference>
<accession>A0A3L6FML5</accession>
<protein>
    <submittedName>
        <fullName evidence="1">Uncharacterized protein</fullName>
    </submittedName>
</protein>
<evidence type="ECO:0000313" key="1">
    <source>
        <dbReference type="EMBL" id="PWZ34436.1"/>
    </source>
</evidence>
<sequence length="35" mass="4057">MDTSQDCISKLLLLEWHSIPIFHVSCSFHQKEIGI</sequence>
<name>A0A3L6FML5_MAIZE</name>
<gene>
    <name evidence="1" type="ORF">Zm00014a_019942</name>
</gene>